<dbReference type="Gene3D" id="3.90.1140.10">
    <property type="entry name" value="Cyclic phosphodiesterase"/>
    <property type="match status" value="1"/>
</dbReference>
<protein>
    <recommendedName>
        <fullName evidence="3">2',5' RNA ligase family</fullName>
    </recommendedName>
</protein>
<name>A0A517U4C3_9BACT</name>
<gene>
    <name evidence="1" type="ORF">I41_46870</name>
</gene>
<evidence type="ECO:0008006" key="3">
    <source>
        <dbReference type="Google" id="ProtNLM"/>
    </source>
</evidence>
<dbReference type="Pfam" id="PF13563">
    <property type="entry name" value="2_5_RNA_ligase2"/>
    <property type="match status" value="1"/>
</dbReference>
<dbReference type="SUPFAM" id="SSF55144">
    <property type="entry name" value="LigT-like"/>
    <property type="match status" value="1"/>
</dbReference>
<dbReference type="Proteomes" id="UP000317909">
    <property type="component" value="Chromosome"/>
</dbReference>
<reference evidence="1 2" key="1">
    <citation type="submission" date="2019-02" db="EMBL/GenBank/DDBJ databases">
        <title>Deep-cultivation of Planctomycetes and their phenomic and genomic characterization uncovers novel biology.</title>
        <authorList>
            <person name="Wiegand S."/>
            <person name="Jogler M."/>
            <person name="Boedeker C."/>
            <person name="Pinto D."/>
            <person name="Vollmers J."/>
            <person name="Rivas-Marin E."/>
            <person name="Kohn T."/>
            <person name="Peeters S.H."/>
            <person name="Heuer A."/>
            <person name="Rast P."/>
            <person name="Oberbeckmann S."/>
            <person name="Bunk B."/>
            <person name="Jeske O."/>
            <person name="Meyerdierks A."/>
            <person name="Storesund J.E."/>
            <person name="Kallscheuer N."/>
            <person name="Luecker S."/>
            <person name="Lage O.M."/>
            <person name="Pohl T."/>
            <person name="Merkel B.J."/>
            <person name="Hornburger P."/>
            <person name="Mueller R.-W."/>
            <person name="Bruemmer F."/>
            <person name="Labrenz M."/>
            <person name="Spormann A.M."/>
            <person name="Op den Camp H."/>
            <person name="Overmann J."/>
            <person name="Amann R."/>
            <person name="Jetten M.S.M."/>
            <person name="Mascher T."/>
            <person name="Medema M.H."/>
            <person name="Devos D.P."/>
            <person name="Kaster A.-K."/>
            <person name="Ovreas L."/>
            <person name="Rohde M."/>
            <person name="Galperin M.Y."/>
            <person name="Jogler C."/>
        </authorList>
    </citation>
    <scope>NUCLEOTIDE SEQUENCE [LARGE SCALE GENOMIC DNA]</scope>
    <source>
        <strain evidence="1 2">I41</strain>
    </source>
</reference>
<organism evidence="1 2">
    <name type="scientific">Lacipirellula limnantheis</name>
    <dbReference type="NCBI Taxonomy" id="2528024"/>
    <lineage>
        <taxon>Bacteria</taxon>
        <taxon>Pseudomonadati</taxon>
        <taxon>Planctomycetota</taxon>
        <taxon>Planctomycetia</taxon>
        <taxon>Pirellulales</taxon>
        <taxon>Lacipirellulaceae</taxon>
        <taxon>Lacipirellula</taxon>
    </lineage>
</organism>
<dbReference type="EMBL" id="CP036339">
    <property type="protein sequence ID" value="QDT75476.1"/>
    <property type="molecule type" value="Genomic_DNA"/>
</dbReference>
<dbReference type="KEGG" id="llh:I41_46870"/>
<dbReference type="AlphaFoldDB" id="A0A517U4C3"/>
<evidence type="ECO:0000313" key="2">
    <source>
        <dbReference type="Proteomes" id="UP000317909"/>
    </source>
</evidence>
<sequence>MSMKLAAVAGLRAALPAILAVATAVIVQRGLIAAEPGASLGDVVAIDVLLHPDETMLAAAAKANAALRGDYPAGFALDELHTPHISMVQRFVRSDDLQRVEQALGRVFAKTDPTTLELEAIGYYSLPVGDLGLAGIVVRPTPDLRKLQEEIIAVVEPFAVEGTGAAFAPSPDGAAIAPSIVAYVNGYVPKRSGKNFNPHVTVGLGTEPFVARMIAAPFARFQFKLTGASVYHLGNYGTAAVKLWSPPERGNVE</sequence>
<dbReference type="RefSeq" id="WP_145435152.1">
    <property type="nucleotide sequence ID" value="NZ_CP036339.1"/>
</dbReference>
<proteinExistence type="predicted"/>
<keyword evidence="2" id="KW-1185">Reference proteome</keyword>
<dbReference type="OrthoDB" id="268668at2"/>
<accession>A0A517U4C3</accession>
<evidence type="ECO:0000313" key="1">
    <source>
        <dbReference type="EMBL" id="QDT75476.1"/>
    </source>
</evidence>
<dbReference type="InterPro" id="IPR009097">
    <property type="entry name" value="Cyclic_Pdiesterase"/>
</dbReference>